<organism evidence="7 8">
    <name type="scientific">Sphaerobacter thermophilus (strain ATCC 49802 / DSM 20745 / KCCM 41009 / NCIMB 13125 / S 6022)</name>
    <dbReference type="NCBI Taxonomy" id="479434"/>
    <lineage>
        <taxon>Bacteria</taxon>
        <taxon>Pseudomonadati</taxon>
        <taxon>Thermomicrobiota</taxon>
        <taxon>Thermomicrobia</taxon>
        <taxon>Sphaerobacterales</taxon>
        <taxon>Sphaerobacterineae</taxon>
        <taxon>Sphaerobacteraceae</taxon>
        <taxon>Sphaerobacter</taxon>
    </lineage>
</organism>
<dbReference type="OrthoDB" id="4601928at2"/>
<dbReference type="Proteomes" id="UP000002027">
    <property type="component" value="Chromosome 2"/>
</dbReference>
<dbReference type="InParanoid" id="D1CAG4"/>
<dbReference type="eggNOG" id="COG0142">
    <property type="taxonomic scope" value="Bacteria"/>
</dbReference>
<dbReference type="STRING" id="479434.Sthe_3407"/>
<evidence type="ECO:0000256" key="5">
    <source>
        <dbReference type="ARBA" id="ARBA00022842"/>
    </source>
</evidence>
<evidence type="ECO:0000256" key="4">
    <source>
        <dbReference type="ARBA" id="ARBA00022723"/>
    </source>
</evidence>
<evidence type="ECO:0000313" key="8">
    <source>
        <dbReference type="Proteomes" id="UP000002027"/>
    </source>
</evidence>
<dbReference type="RefSeq" id="WP_012873842.1">
    <property type="nucleotide sequence ID" value="NC_013524.1"/>
</dbReference>
<dbReference type="PANTHER" id="PTHR12001">
    <property type="entry name" value="GERANYLGERANYL PYROPHOSPHATE SYNTHASE"/>
    <property type="match status" value="1"/>
</dbReference>
<evidence type="ECO:0000313" key="7">
    <source>
        <dbReference type="EMBL" id="ACZ40807.1"/>
    </source>
</evidence>
<keyword evidence="8" id="KW-1185">Reference proteome</keyword>
<dbReference type="EMBL" id="CP001824">
    <property type="protein sequence ID" value="ACZ40807.1"/>
    <property type="molecule type" value="Genomic_DNA"/>
</dbReference>
<dbReference type="InterPro" id="IPR000092">
    <property type="entry name" value="Polyprenyl_synt"/>
</dbReference>
<dbReference type="GO" id="GO:0008299">
    <property type="term" value="P:isoprenoid biosynthetic process"/>
    <property type="evidence" value="ECO:0007669"/>
    <property type="project" value="InterPro"/>
</dbReference>
<evidence type="ECO:0000256" key="3">
    <source>
        <dbReference type="ARBA" id="ARBA00022679"/>
    </source>
</evidence>
<evidence type="ECO:0000256" key="2">
    <source>
        <dbReference type="ARBA" id="ARBA00006706"/>
    </source>
</evidence>
<dbReference type="Pfam" id="PF00348">
    <property type="entry name" value="polyprenyl_synt"/>
    <property type="match status" value="1"/>
</dbReference>
<keyword evidence="4" id="KW-0479">Metal-binding</keyword>
<reference evidence="8" key="1">
    <citation type="submission" date="2009-11" db="EMBL/GenBank/DDBJ databases">
        <title>The complete chromosome 2 of Sphaerobacter thermophilus DSM 20745.</title>
        <authorList>
            <person name="Lucas S."/>
            <person name="Copeland A."/>
            <person name="Lapidus A."/>
            <person name="Glavina del Rio T."/>
            <person name="Dalin E."/>
            <person name="Tice H."/>
            <person name="Bruce D."/>
            <person name="Goodwin L."/>
            <person name="Pitluck S."/>
            <person name="Kyrpides N."/>
            <person name="Mavromatis K."/>
            <person name="Ivanova N."/>
            <person name="Mikhailova N."/>
            <person name="LaButti K.M."/>
            <person name="Clum A."/>
            <person name="Sun H.I."/>
            <person name="Brettin T."/>
            <person name="Detter J.C."/>
            <person name="Han C."/>
            <person name="Larimer F."/>
            <person name="Land M."/>
            <person name="Hauser L."/>
            <person name="Markowitz V."/>
            <person name="Cheng J.F."/>
            <person name="Hugenholtz P."/>
            <person name="Woyke T."/>
            <person name="Wu D."/>
            <person name="Steenblock K."/>
            <person name="Schneider S."/>
            <person name="Pukall R."/>
            <person name="Goeker M."/>
            <person name="Klenk H.P."/>
            <person name="Eisen J.A."/>
        </authorList>
    </citation>
    <scope>NUCLEOTIDE SEQUENCE [LARGE SCALE GENOMIC DNA]</scope>
    <source>
        <strain evidence="8">ATCC 49802 / DSM 20745 / S 6022</strain>
    </source>
</reference>
<dbReference type="GO" id="GO:0046872">
    <property type="term" value="F:metal ion binding"/>
    <property type="evidence" value="ECO:0007669"/>
    <property type="project" value="UniProtKB-KW"/>
</dbReference>
<dbReference type="KEGG" id="sti:Sthe_3407"/>
<comment type="cofactor">
    <cofactor evidence="1">
        <name>Mg(2+)</name>
        <dbReference type="ChEBI" id="CHEBI:18420"/>
    </cofactor>
</comment>
<reference evidence="7 8" key="2">
    <citation type="journal article" date="2010" name="Stand. Genomic Sci.">
        <title>Complete genome sequence of Desulfohalobium retbaense type strain (HR(100)).</title>
        <authorList>
            <person name="Spring S."/>
            <person name="Nolan M."/>
            <person name="Lapidus A."/>
            <person name="Glavina Del Rio T."/>
            <person name="Copeland A."/>
            <person name="Tice H."/>
            <person name="Cheng J.F."/>
            <person name="Lucas S."/>
            <person name="Land M."/>
            <person name="Chen F."/>
            <person name="Bruce D."/>
            <person name="Goodwin L."/>
            <person name="Pitluck S."/>
            <person name="Ivanova N."/>
            <person name="Mavromatis K."/>
            <person name="Mikhailova N."/>
            <person name="Pati A."/>
            <person name="Chen A."/>
            <person name="Palaniappan K."/>
            <person name="Hauser L."/>
            <person name="Chang Y.J."/>
            <person name="Jeffries C.D."/>
            <person name="Munk C."/>
            <person name="Kiss H."/>
            <person name="Chain P."/>
            <person name="Han C."/>
            <person name="Brettin T."/>
            <person name="Detter J.C."/>
            <person name="Schuler E."/>
            <person name="Goker M."/>
            <person name="Rohde M."/>
            <person name="Bristow J."/>
            <person name="Eisen J.A."/>
            <person name="Markowitz V."/>
            <person name="Hugenholtz P."/>
            <person name="Kyrpides N.C."/>
            <person name="Klenk H.P."/>
        </authorList>
    </citation>
    <scope>NUCLEOTIDE SEQUENCE [LARGE SCALE GENOMIC DNA]</scope>
    <source>
        <strain evidence="8">ATCC 49802 / DSM 20745 / S 6022</strain>
    </source>
</reference>
<evidence type="ECO:0000256" key="6">
    <source>
        <dbReference type="RuleBase" id="RU004466"/>
    </source>
</evidence>
<dbReference type="GO" id="GO:0004659">
    <property type="term" value="F:prenyltransferase activity"/>
    <property type="evidence" value="ECO:0007669"/>
    <property type="project" value="InterPro"/>
</dbReference>
<accession>D1CAG4</accession>
<evidence type="ECO:0000256" key="1">
    <source>
        <dbReference type="ARBA" id="ARBA00001946"/>
    </source>
</evidence>
<dbReference type="InterPro" id="IPR008949">
    <property type="entry name" value="Isoprenoid_synthase_dom_sf"/>
</dbReference>
<comment type="similarity">
    <text evidence="2 6">Belongs to the FPP/GGPP synthase family.</text>
</comment>
<protein>
    <submittedName>
        <fullName evidence="7">Geranylgeranyl pyrophosphate synthase-like protein</fullName>
    </submittedName>
</protein>
<dbReference type="SUPFAM" id="SSF48576">
    <property type="entry name" value="Terpenoid synthases"/>
    <property type="match status" value="1"/>
</dbReference>
<gene>
    <name evidence="7" type="ordered locus">Sthe_3407</name>
</gene>
<keyword evidence="5" id="KW-0460">Magnesium</keyword>
<sequence>MCPELFSLVGQEIRTAIDENSGPDSFRDLLYLPLRQPGKVLGGAPSPRWVMLVCAASRAAGGAQAATARVAAAVELFVAAADLFDEIEDGDASAVVTASSLGQAANVASALLMLAQECLARLGGTEIPAHRVPDFCRTLSQYALKAAAGQHMDLASEGLASVDVNKAFEIARSKAGELGAVACRLGAMCGTENTELLDIYAEFGRHLGTMGQLANDAQDALDTITKSDVRLQKRTVVRAFQDGSNAARTIPGVLTGEDQGQAALAFTQVVIGLERQAALDALERLAQRGQCISELRELVG</sequence>
<dbReference type="PANTHER" id="PTHR12001:SF69">
    <property type="entry name" value="ALL TRANS-POLYPRENYL-DIPHOSPHATE SYNTHASE PDSS1"/>
    <property type="match status" value="1"/>
</dbReference>
<dbReference type="HOGENOM" id="CLU_927193_0_0_0"/>
<dbReference type="CDD" id="cd00867">
    <property type="entry name" value="Trans_IPPS"/>
    <property type="match status" value="1"/>
</dbReference>
<keyword evidence="3 6" id="KW-0808">Transferase</keyword>
<dbReference type="Gene3D" id="1.10.600.10">
    <property type="entry name" value="Farnesyl Diphosphate Synthase"/>
    <property type="match status" value="1"/>
</dbReference>
<dbReference type="AlphaFoldDB" id="D1CAG4"/>
<proteinExistence type="inferred from homology"/>
<name>D1CAG4_SPHTD</name>